<reference evidence="7" key="2">
    <citation type="submission" date="2023-02" db="EMBL/GenBank/DDBJ databases">
        <authorList>
            <person name="Sun Q."/>
            <person name="Mori K."/>
        </authorList>
    </citation>
    <scope>NUCLEOTIDE SEQUENCE</scope>
    <source>
        <strain evidence="7">NBRC 112290</strain>
    </source>
</reference>
<evidence type="ECO:0000259" key="6">
    <source>
        <dbReference type="Pfam" id="PF00724"/>
    </source>
</evidence>
<dbReference type="CDD" id="cd02932">
    <property type="entry name" value="OYE_YqiM_FMN"/>
    <property type="match status" value="1"/>
</dbReference>
<dbReference type="RefSeq" id="WP_284249634.1">
    <property type="nucleotide sequence ID" value="NZ_BSUM01000001.1"/>
</dbReference>
<dbReference type="GO" id="GO:0050661">
    <property type="term" value="F:NADP binding"/>
    <property type="evidence" value="ECO:0007669"/>
    <property type="project" value="InterPro"/>
</dbReference>
<evidence type="ECO:0000256" key="2">
    <source>
        <dbReference type="ARBA" id="ARBA00022630"/>
    </source>
</evidence>
<dbReference type="PANTHER" id="PTHR43303:SF4">
    <property type="entry name" value="NADPH DEHYDROGENASE C23G7.10C-RELATED"/>
    <property type="match status" value="1"/>
</dbReference>
<proteinExistence type="predicted"/>
<organism evidence="7 8">
    <name type="scientific">Litorihabitans aurantiacus</name>
    <dbReference type="NCBI Taxonomy" id="1930061"/>
    <lineage>
        <taxon>Bacteria</taxon>
        <taxon>Bacillati</taxon>
        <taxon>Actinomycetota</taxon>
        <taxon>Actinomycetes</taxon>
        <taxon>Micrococcales</taxon>
        <taxon>Beutenbergiaceae</taxon>
        <taxon>Litorihabitans</taxon>
    </lineage>
</organism>
<comment type="caution">
    <text evidence="7">The sequence shown here is derived from an EMBL/GenBank/DDBJ whole genome shotgun (WGS) entry which is preliminary data.</text>
</comment>
<keyword evidence="3" id="KW-0288">FMN</keyword>
<dbReference type="GO" id="GO:0010181">
    <property type="term" value="F:FMN binding"/>
    <property type="evidence" value="ECO:0007669"/>
    <property type="project" value="InterPro"/>
</dbReference>
<dbReference type="EMBL" id="BSUM01000001">
    <property type="protein sequence ID" value="GMA30883.1"/>
    <property type="molecule type" value="Genomic_DNA"/>
</dbReference>
<protein>
    <submittedName>
        <fullName evidence="7">Oxidoreductase</fullName>
    </submittedName>
</protein>
<dbReference type="InterPro" id="IPR013785">
    <property type="entry name" value="Aldolase_TIM"/>
</dbReference>
<dbReference type="Proteomes" id="UP001157161">
    <property type="component" value="Unassembled WGS sequence"/>
</dbReference>
<dbReference type="InterPro" id="IPR044152">
    <property type="entry name" value="YqjM-like"/>
</dbReference>
<keyword evidence="2" id="KW-0285">Flavoprotein</keyword>
<keyword evidence="4" id="KW-0521">NADP</keyword>
<reference evidence="7" key="1">
    <citation type="journal article" date="2014" name="Int. J. Syst. Evol. Microbiol.">
        <title>Complete genome sequence of Corynebacterium casei LMG S-19264T (=DSM 44701T), isolated from a smear-ripened cheese.</title>
        <authorList>
            <consortium name="US DOE Joint Genome Institute (JGI-PGF)"/>
            <person name="Walter F."/>
            <person name="Albersmeier A."/>
            <person name="Kalinowski J."/>
            <person name="Ruckert C."/>
        </authorList>
    </citation>
    <scope>NUCLEOTIDE SEQUENCE</scope>
    <source>
        <strain evidence="7">NBRC 112290</strain>
    </source>
</reference>
<dbReference type="GO" id="GO:0003959">
    <property type="term" value="F:NADPH dehydrogenase activity"/>
    <property type="evidence" value="ECO:0007669"/>
    <property type="project" value="InterPro"/>
</dbReference>
<dbReference type="Pfam" id="PF00724">
    <property type="entry name" value="Oxidored_FMN"/>
    <property type="match status" value="1"/>
</dbReference>
<evidence type="ECO:0000256" key="1">
    <source>
        <dbReference type="ARBA" id="ARBA00001917"/>
    </source>
</evidence>
<dbReference type="SUPFAM" id="SSF51395">
    <property type="entry name" value="FMN-linked oxidoreductases"/>
    <property type="match status" value="1"/>
</dbReference>
<comment type="cofactor">
    <cofactor evidence="1">
        <name>FMN</name>
        <dbReference type="ChEBI" id="CHEBI:58210"/>
    </cofactor>
</comment>
<dbReference type="PANTHER" id="PTHR43303">
    <property type="entry name" value="NADPH DEHYDROGENASE C23G7.10C-RELATED"/>
    <property type="match status" value="1"/>
</dbReference>
<feature type="domain" description="NADH:flavin oxidoreductase/NADH oxidase N-terminal" evidence="6">
    <location>
        <begin position="5"/>
        <end position="356"/>
    </location>
</feature>
<keyword evidence="8" id="KW-1185">Reference proteome</keyword>
<dbReference type="InterPro" id="IPR001155">
    <property type="entry name" value="OxRdtase_FMN_N"/>
</dbReference>
<evidence type="ECO:0000256" key="5">
    <source>
        <dbReference type="ARBA" id="ARBA00023002"/>
    </source>
</evidence>
<name>A0AA37XDC2_9MICO</name>
<accession>A0AA37XDC2</accession>
<evidence type="ECO:0000256" key="4">
    <source>
        <dbReference type="ARBA" id="ARBA00022857"/>
    </source>
</evidence>
<gene>
    <name evidence="7" type="ORF">GCM10025875_08750</name>
</gene>
<sequence length="373" mass="39215">MTTPFDPLQIRDVEIPNRLWMSPMCTYSADPAPELAGRPTDFHLAHYAARAAGGVGLAIVEATAVVPEGRISPFDLGLWSDDRTADFARVASALRDGGAVPGIQLAHAGRKASTDRPWAGGGVVAGPGEGGDGGDTGGHGWTPVGPGDVAFPGLKDPSELGTDEIAGVVTAFADAARRADEAGFDVVEIHAAHGYLLHSFLSPLTNHRTDGYGGGLENRARLVLEVVDAVRAVWPSGKPVLLRVSTTDWVAENDADDRESWTLEQTVQLAAWASQHGVDLVDASSGGNDVVPIPRTQGYQTDLAAILRREAPVLVGAVGRVDTPERARELLATGQADAVLVGRPLLRDPSWANHAAVALGAEPRFVEQYAYAL</sequence>
<evidence type="ECO:0000313" key="8">
    <source>
        <dbReference type="Proteomes" id="UP001157161"/>
    </source>
</evidence>
<dbReference type="Gene3D" id="3.20.20.70">
    <property type="entry name" value="Aldolase class I"/>
    <property type="match status" value="1"/>
</dbReference>
<dbReference type="AlphaFoldDB" id="A0AA37XDC2"/>
<evidence type="ECO:0000256" key="3">
    <source>
        <dbReference type="ARBA" id="ARBA00022643"/>
    </source>
</evidence>
<keyword evidence="5" id="KW-0560">Oxidoreductase</keyword>
<evidence type="ECO:0000313" key="7">
    <source>
        <dbReference type="EMBL" id="GMA30883.1"/>
    </source>
</evidence>